<dbReference type="CDD" id="cd06464">
    <property type="entry name" value="ACD_sHsps-like"/>
    <property type="match status" value="1"/>
</dbReference>
<dbReference type="EMBL" id="CAJVPY010049252">
    <property type="protein sequence ID" value="CAG8812784.1"/>
    <property type="molecule type" value="Genomic_DNA"/>
</dbReference>
<dbReference type="AlphaFoldDB" id="A0A9N9K828"/>
<dbReference type="InterPro" id="IPR008978">
    <property type="entry name" value="HSP20-like_chaperone"/>
</dbReference>
<name>A0A9N9K828_9GLOM</name>
<dbReference type="InterPro" id="IPR002068">
    <property type="entry name" value="A-crystallin/Hsp20_dom"/>
</dbReference>
<dbReference type="SUPFAM" id="SSF49764">
    <property type="entry name" value="HSP20-like chaperones"/>
    <property type="match status" value="1"/>
</dbReference>
<evidence type="ECO:0000256" key="2">
    <source>
        <dbReference type="RuleBase" id="RU003616"/>
    </source>
</evidence>
<dbReference type="Pfam" id="PF00011">
    <property type="entry name" value="HSP20"/>
    <property type="match status" value="1"/>
</dbReference>
<evidence type="ECO:0000313" key="4">
    <source>
        <dbReference type="EMBL" id="CAG8812784.1"/>
    </source>
</evidence>
<keyword evidence="5" id="KW-1185">Reference proteome</keyword>
<feature type="non-terminal residue" evidence="4">
    <location>
        <position position="1"/>
    </location>
</feature>
<comment type="similarity">
    <text evidence="1 2">Belongs to the small heat shock protein (HSP20) family.</text>
</comment>
<dbReference type="Proteomes" id="UP000789405">
    <property type="component" value="Unassembled WGS sequence"/>
</dbReference>
<protein>
    <submittedName>
        <fullName evidence="4">737_t:CDS:1</fullName>
    </submittedName>
</protein>
<dbReference type="Gene3D" id="2.60.40.790">
    <property type="match status" value="1"/>
</dbReference>
<comment type="caution">
    <text evidence="4">The sequence shown here is derived from an EMBL/GenBank/DDBJ whole genome shotgun (WGS) entry which is preliminary data.</text>
</comment>
<dbReference type="PROSITE" id="PS01031">
    <property type="entry name" value="SHSP"/>
    <property type="match status" value="1"/>
</dbReference>
<sequence>ELPGVPKDNVCVDVRGDKLIIKGEDKVHEAYNTGTRSIPFPIKVDTEKAMTKFENGILEIRLPSVESTTTK</sequence>
<reference evidence="4" key="1">
    <citation type="submission" date="2021-06" db="EMBL/GenBank/DDBJ databases">
        <authorList>
            <person name="Kallberg Y."/>
            <person name="Tangrot J."/>
            <person name="Rosling A."/>
        </authorList>
    </citation>
    <scope>NUCLEOTIDE SEQUENCE</scope>
    <source>
        <strain evidence="4">MA453B</strain>
    </source>
</reference>
<evidence type="ECO:0000313" key="5">
    <source>
        <dbReference type="Proteomes" id="UP000789405"/>
    </source>
</evidence>
<organism evidence="4 5">
    <name type="scientific">Dentiscutata erythropus</name>
    <dbReference type="NCBI Taxonomy" id="1348616"/>
    <lineage>
        <taxon>Eukaryota</taxon>
        <taxon>Fungi</taxon>
        <taxon>Fungi incertae sedis</taxon>
        <taxon>Mucoromycota</taxon>
        <taxon>Glomeromycotina</taxon>
        <taxon>Glomeromycetes</taxon>
        <taxon>Diversisporales</taxon>
        <taxon>Gigasporaceae</taxon>
        <taxon>Dentiscutata</taxon>
    </lineage>
</organism>
<feature type="non-terminal residue" evidence="4">
    <location>
        <position position="71"/>
    </location>
</feature>
<evidence type="ECO:0000256" key="1">
    <source>
        <dbReference type="PROSITE-ProRule" id="PRU00285"/>
    </source>
</evidence>
<proteinExistence type="inferred from homology"/>
<accession>A0A9N9K828</accession>
<feature type="domain" description="SHSP" evidence="3">
    <location>
        <begin position="1"/>
        <end position="71"/>
    </location>
</feature>
<gene>
    <name evidence="4" type="ORF">DERYTH_LOCUS25694</name>
</gene>
<evidence type="ECO:0000259" key="3">
    <source>
        <dbReference type="PROSITE" id="PS01031"/>
    </source>
</evidence>
<dbReference type="OrthoDB" id="1431247at2759"/>